<reference evidence="1 3" key="2">
    <citation type="journal article" date="2011" name="Mol. Biol. Evol.">
        <title>Comparative genomic analysis of fruiting body formation in Myxococcales.</title>
        <authorList>
            <person name="Huntley S."/>
            <person name="Hamann N."/>
            <person name="Wegener-Feldbrugge S."/>
            <person name="Treuner-Lange A."/>
            <person name="Kube M."/>
            <person name="Reinhardt R."/>
            <person name="Klages S."/>
            <person name="Muller R."/>
            <person name="Ronning C.M."/>
            <person name="Nierman W.C."/>
            <person name="Sogaard-Andersen L."/>
        </authorList>
    </citation>
    <scope>NUCLEOTIDE SEQUENCE [LARGE SCALE GENOMIC DNA]</scope>
    <source>
        <strain evidence="1 3">DW4/3-1</strain>
    </source>
</reference>
<dbReference type="HOGENOM" id="CLU_2398188_0_0_7"/>
<keyword evidence="2" id="KW-0808">Transferase</keyword>
<evidence type="ECO:0000313" key="2">
    <source>
        <dbReference type="EMBL" id="EAU68307.1"/>
    </source>
</evidence>
<dbReference type="AlphaFoldDB" id="Q098Z1"/>
<sequence length="93" mass="10197">MWPLFHEFLNDTNIRNTFDSWMFGNYLLASPVAGWTGAGIRLHSEGTRTRCPNGRLGLAPWRSSRSFDCSGAATRIWAATGARGSSCIRSMGG</sequence>
<dbReference type="Proteomes" id="UP000001351">
    <property type="component" value="Chromosome"/>
</dbReference>
<protein>
    <submittedName>
        <fullName evidence="2">6-a-glucosyltransferase</fullName>
    </submittedName>
</protein>
<reference evidence="2 4" key="1">
    <citation type="submission" date="2006-04" db="EMBL/GenBank/DDBJ databases">
        <authorList>
            <person name="Nierman W.C."/>
        </authorList>
    </citation>
    <scope>NUCLEOTIDE SEQUENCE [LARGE SCALE GENOMIC DNA]</scope>
    <source>
        <strain evidence="2 4">DW4/3-1</strain>
    </source>
</reference>
<dbReference type="STRING" id="378806.STAUR_7706"/>
<keyword evidence="3" id="KW-1185">Reference proteome</keyword>
<accession>Q098Z1</accession>
<dbReference type="Gene3D" id="2.60.40.1180">
    <property type="entry name" value="Golgi alpha-mannosidase II"/>
    <property type="match status" value="1"/>
</dbReference>
<dbReference type="GO" id="GO:0016740">
    <property type="term" value="F:transferase activity"/>
    <property type="evidence" value="ECO:0007669"/>
    <property type="project" value="UniProtKB-KW"/>
</dbReference>
<name>Q098Z1_STIAD</name>
<evidence type="ECO:0000313" key="4">
    <source>
        <dbReference type="Proteomes" id="UP000032702"/>
    </source>
</evidence>
<dbReference type="InterPro" id="IPR013780">
    <property type="entry name" value="Glyco_hydro_b"/>
</dbReference>
<dbReference type="Proteomes" id="UP000032702">
    <property type="component" value="Unassembled WGS sequence"/>
</dbReference>
<dbReference type="EMBL" id="AAMD01000019">
    <property type="protein sequence ID" value="EAU68307.1"/>
    <property type="molecule type" value="Genomic_DNA"/>
</dbReference>
<proteinExistence type="predicted"/>
<gene>
    <name evidence="1" type="ordered locus">STAUR_7706</name>
    <name evidence="2" type="ORF">STIAU_5818</name>
</gene>
<organism evidence="2 4">
    <name type="scientific">Stigmatella aurantiaca (strain DW4/3-1)</name>
    <dbReference type="NCBI Taxonomy" id="378806"/>
    <lineage>
        <taxon>Bacteria</taxon>
        <taxon>Pseudomonadati</taxon>
        <taxon>Myxococcota</taxon>
        <taxon>Myxococcia</taxon>
        <taxon>Myxococcales</taxon>
        <taxon>Cystobacterineae</taxon>
        <taxon>Archangiaceae</taxon>
        <taxon>Stigmatella</taxon>
    </lineage>
</organism>
<evidence type="ECO:0000313" key="3">
    <source>
        <dbReference type="Proteomes" id="UP000001351"/>
    </source>
</evidence>
<dbReference type="KEGG" id="sur:STAUR_7706"/>
<dbReference type="EMBL" id="CP002271">
    <property type="protein sequence ID" value="ADO75461.1"/>
    <property type="molecule type" value="Genomic_DNA"/>
</dbReference>
<evidence type="ECO:0000313" key="1">
    <source>
        <dbReference type="EMBL" id="ADO75461.1"/>
    </source>
</evidence>